<gene>
    <name evidence="1" type="ORF">GAY01_15560</name>
</gene>
<reference evidence="1 2" key="1">
    <citation type="journal article" date="2019" name="Nat. Med.">
        <title>A library of human gut bacterial isolates paired with longitudinal multiomics data enables mechanistic microbiome research.</title>
        <authorList>
            <person name="Poyet M."/>
            <person name="Groussin M."/>
            <person name="Gibbons S.M."/>
            <person name="Avila-Pacheco J."/>
            <person name="Jiang X."/>
            <person name="Kearney S.M."/>
            <person name="Perrotta A.R."/>
            <person name="Berdy B."/>
            <person name="Zhao S."/>
            <person name="Lieberman T.D."/>
            <person name="Swanson P.K."/>
            <person name="Smith M."/>
            <person name="Roesemann S."/>
            <person name="Alexander J.E."/>
            <person name="Rich S.A."/>
            <person name="Livny J."/>
            <person name="Vlamakis H."/>
            <person name="Clish C."/>
            <person name="Bullock K."/>
            <person name="Deik A."/>
            <person name="Scott J."/>
            <person name="Pierce K.A."/>
            <person name="Xavier R.J."/>
            <person name="Alm E.J."/>
        </authorList>
    </citation>
    <scope>NUCLEOTIDE SEQUENCE [LARGE SCALE GENOMIC DNA]</scope>
    <source>
        <strain evidence="1 2">BIOML-A73</strain>
    </source>
</reference>
<proteinExistence type="predicted"/>
<name>A0A6I0GCC3_PHOVU</name>
<dbReference type="Gene3D" id="2.10.10.90">
    <property type="match status" value="1"/>
</dbReference>
<organism evidence="1 2">
    <name type="scientific">Phocaeicola vulgatus</name>
    <name type="common">Bacteroides vulgatus</name>
    <dbReference type="NCBI Taxonomy" id="821"/>
    <lineage>
        <taxon>Bacteria</taxon>
        <taxon>Pseudomonadati</taxon>
        <taxon>Bacteroidota</taxon>
        <taxon>Bacteroidia</taxon>
        <taxon>Bacteroidales</taxon>
        <taxon>Bacteroidaceae</taxon>
        <taxon>Phocaeicola</taxon>
    </lineage>
</organism>
<evidence type="ECO:0000313" key="2">
    <source>
        <dbReference type="Proteomes" id="UP000433382"/>
    </source>
</evidence>
<comment type="caution">
    <text evidence="1">The sequence shown here is derived from an EMBL/GenBank/DDBJ whole genome shotgun (WGS) entry which is preliminary data.</text>
</comment>
<dbReference type="Proteomes" id="UP000433382">
    <property type="component" value="Unassembled WGS sequence"/>
</dbReference>
<sequence>MEQIDIKDISGAIQLTTLINEGCKRKFTLMKEDYIMLKFSLENPIYFKLGSYVECNFGLFEVCDLQKPAFNTNTAGYDYELRLDAYYWKWKNKIFKYTPETTGQEASWNLTAPLDVQAGIVLRNLKALGYTYKGQDFVFSIDSTVENKSQLMSYDNINILDACFEMAKKWDCECWVTENIIHFGRCEFGDPVNWEIGVNVEEMSRSDSQSTYATRIYAFGSTRNIPSNYRPVDETVVVNGVVQKRLMLPEGIPYIDAYPNMTTEEAVEQVVIFDEVYPRRTGIMSDVTTIEVTDKVENEDGTTTEEKWNAYRFRDTGVNFSEKYILPGQELRIRFASGLLNGLEFAVKFNPEGKPEKLEDGGWNPEAQLWEIVRNEDYGRPLPGDVLFPQDGDEYVLSGWDSTKITELGLVGAAEQELKEKTEKYAAKSKIDPSTYGCTMMSNDAYREDGVHNFYSIGQKVNLINKAYFENGRQSRVIGFEFNLDYSFDSPVYTVGETAAYSRIGELEEKVESLTLKGQTYTGGGGSGVYVIGSHDSTPATDHNVYSALRSLIMFMRKDTEERTGFLLSLLGGTVIKKYAKFGDFVTGVSGGYIGEDARAELEALVLRSSLSVPELRFNRQTYFEGYNTISPGGGLKIKSFVANSDGSYTVIPDLEDGVPLGQKPDDILLGFWHDKSVTTGDFIGFRKIQYRITSADYDEKTFVMVPRPGYEFVPHNEMRLGQTGNFTDKERQTYIIIDVRDGNCCITLVDNANTWDPEPAQMKSWFGKKKGMTINGINCDRFSAVLQDIIMTGLIFQIDEITGSTVRVPIDFPSWEPGRKYAYYSRVPHNGSTWLCVNDKGTTSEPSENNPDWLVSAAKGDKGDPGLSVIGGGHWESSKTPYEVNTMVTLAGCVFISKVKTSNPPIKIARFRNGNYRKKKDGGYILAGKSADWTVHEDWEMLLDGRELKGESITFLGEFASHPSNPKEGDSYRNTADHCTYIYRNGLWMVMVKDGTDGKDGKGYEWIYTRTNIIGLTPDKPDSKQQDDYIPEGWTDDFLGVDADHQVEWACKRVKRDGVWSEWSTPAPVHRWSKDGESNIMADLDNEMVSVALTSTGVTTSAQSWTTHVSMWYGTEKLTLETLTVSTPAGFTASTSKATGAVAISVAAGKSVPEQNTVTITLAAMKNGQLYTRELTFKITGVRGGADGSDAVIYSLVTSATMVSKNKNGGYSVASVSCRRMKTVGAVTTATTDGELKYSRDGAAEVPIGDGVGVASGNFTSSLKFVFYVNGQAVDVETVPMVVDGSDGKDGESITAAGHWESANTPYAKNSTVSFAGGSYLSKVETSNPPIKIAKFRNGRLRRKRDGGYILAGRSANRTVHADWQEMVAPVGPSASYWLDSPVSVINFTSTGTPSPSGFLVTCKQNVAGNVSTCSTLYLAARKYNGSWLAHVGATLSNQISVPATAGYTQFAVRAYKSASDANAWNNNFVAEKGVGVANDGAIGATGATGAFPRDRGVFASGQTYVWNADYRDKVIYLIGGVYYNFLVKNYGASVTDAPTSVNGDSNWEAMQKFVNIATDTLFADGANVAGFMFKDKVLKSFNDKGETLLINGETGYFKCKLAEITGTITADKGRIGPFSIISGVLSSKILYENETNKYVGFNLSAGQIEFYNERTFANVRIGGNTQFVTIEGIKYDAGIDIQSPNAMIGMHIKTPSIPLFVEGGNIFLHPNNDSYVSLRGIVGNWRNISVKASLNNNDDNVMFINRDNIEVTLPPDVPGHTIYFKRMSGGVRLTGGRILPAPGGQEVSYIDLDFASGFIKCMGNYWVMFYCG</sequence>
<dbReference type="EMBL" id="WCZM01000023">
    <property type="protein sequence ID" value="KAB3567515.1"/>
    <property type="molecule type" value="Genomic_DNA"/>
</dbReference>
<dbReference type="RefSeq" id="WP_172778313.1">
    <property type="nucleotide sequence ID" value="NZ_JABDSJ010000044.1"/>
</dbReference>
<accession>A0A6I0GCC3</accession>
<evidence type="ECO:0000313" key="1">
    <source>
        <dbReference type="EMBL" id="KAB3567515.1"/>
    </source>
</evidence>
<protein>
    <submittedName>
        <fullName evidence="1">Uncharacterized protein</fullName>
    </submittedName>
</protein>